<dbReference type="SMART" id="SM00702">
    <property type="entry name" value="P4Hc"/>
    <property type="match status" value="1"/>
</dbReference>
<reference evidence="8" key="1">
    <citation type="journal article" date="2009" name="J. Biol. Chem.">
        <title>Characterization of the polyoxin biosynthetic gene cluster from Streptomyces cacaoi and engineered production of polyoxin H.</title>
        <authorList>
            <person name="Chen W."/>
            <person name="Huang T."/>
            <person name="He X."/>
            <person name="Meng Q."/>
            <person name="You D."/>
            <person name="Bai L."/>
            <person name="Li J."/>
            <person name="Wu M."/>
            <person name="Li R."/>
            <person name="Xie Z."/>
            <person name="Zhou H."/>
            <person name="Zhou X."/>
            <person name="Tan H."/>
            <person name="Deng Z."/>
        </authorList>
    </citation>
    <scope>NUCLEOTIDE SEQUENCE</scope>
</reference>
<keyword evidence="3" id="KW-0847">Vitamin C</keyword>
<dbReference type="SMR" id="C1IC31"/>
<evidence type="ECO:0000256" key="2">
    <source>
        <dbReference type="ARBA" id="ARBA00022723"/>
    </source>
</evidence>
<feature type="domain" description="Fe2OG dioxygenase" evidence="7">
    <location>
        <begin position="102"/>
        <end position="208"/>
    </location>
</feature>
<dbReference type="GeneID" id="91470315"/>
<dbReference type="InterPro" id="IPR006620">
    <property type="entry name" value="Pro_4_hyd_alph"/>
</dbReference>
<dbReference type="Pfam" id="PF13640">
    <property type="entry name" value="2OG-FeII_Oxy_3"/>
    <property type="match status" value="1"/>
</dbReference>
<keyword evidence="6" id="KW-0408">Iron</keyword>
<evidence type="ECO:0000256" key="5">
    <source>
        <dbReference type="ARBA" id="ARBA00023002"/>
    </source>
</evidence>
<keyword evidence="2" id="KW-0479">Metal-binding</keyword>
<evidence type="ECO:0000256" key="4">
    <source>
        <dbReference type="ARBA" id="ARBA00022964"/>
    </source>
</evidence>
<dbReference type="GO" id="GO:0005506">
    <property type="term" value="F:iron ion binding"/>
    <property type="evidence" value="ECO:0007669"/>
    <property type="project" value="InterPro"/>
</dbReference>
<name>C1IC31_9ACTN</name>
<gene>
    <name evidence="8" type="primary">polD</name>
    <name evidence="9" type="ORF">Saso_24190</name>
</gene>
<dbReference type="EMBL" id="EU158805">
    <property type="protein sequence ID" value="ABX24500.1"/>
    <property type="molecule type" value="Genomic_DNA"/>
</dbReference>
<dbReference type="PANTHER" id="PTHR12117">
    <property type="entry name" value="HISTONE ACETYLTRANSFERASE COMPLEX"/>
    <property type="match status" value="1"/>
</dbReference>
<evidence type="ECO:0000259" key="7">
    <source>
        <dbReference type="PROSITE" id="PS51471"/>
    </source>
</evidence>
<sequence length="215" mass="24286">MLRKDTPVLHVDAPFTLHLAQGLLTKDVVSDLYATAPVNRTAAISRVDPEHEKQYKMNLFYLMVNNQRSRASGELPAVWRSLLDDLAGVEFTDWLSESTGIDLHGLSQDIGVYTHVDGDFISVHKDKADKAITAILYLNPEWPTNAGGEFEVHFSGDPDDDHVFRLPPRPGQLLAFPPTDKSWHAVSRVDSGEEITRLTVQLEYWFEHVDRYSTD</sequence>
<dbReference type="GO" id="GO:0006449">
    <property type="term" value="P:regulation of translational termination"/>
    <property type="evidence" value="ECO:0007669"/>
    <property type="project" value="TreeGrafter"/>
</dbReference>
<reference evidence="9" key="3">
    <citation type="submission" date="2020-09" db="EMBL/GenBank/DDBJ databases">
        <title>Whole genome shotgun sequence of Streptomyces cacaoi subsp. asoensis NBRC 13813.</title>
        <authorList>
            <person name="Komaki H."/>
            <person name="Tamura T."/>
        </authorList>
    </citation>
    <scope>NUCLEOTIDE SEQUENCE</scope>
    <source>
        <strain evidence="9">NBRC 13813</strain>
    </source>
</reference>
<evidence type="ECO:0000256" key="1">
    <source>
        <dbReference type="ARBA" id="ARBA00001961"/>
    </source>
</evidence>
<keyword evidence="5" id="KW-0560">Oxidoreductase</keyword>
<dbReference type="GO" id="GO:0031543">
    <property type="term" value="F:peptidyl-proline dioxygenase activity"/>
    <property type="evidence" value="ECO:0007669"/>
    <property type="project" value="TreeGrafter"/>
</dbReference>
<dbReference type="GO" id="GO:0031418">
    <property type="term" value="F:L-ascorbic acid binding"/>
    <property type="evidence" value="ECO:0007669"/>
    <property type="project" value="UniProtKB-KW"/>
</dbReference>
<dbReference type="Proteomes" id="UP000649259">
    <property type="component" value="Unassembled WGS sequence"/>
</dbReference>
<dbReference type="RefSeq" id="WP_189919251.1">
    <property type="nucleotide sequence ID" value="NZ_BMSI01000002.1"/>
</dbReference>
<keyword evidence="4" id="KW-0223">Dioxygenase</keyword>
<dbReference type="AlphaFoldDB" id="C1IC31"/>
<dbReference type="PANTHER" id="PTHR12117:SF0">
    <property type="entry name" value="PROLYL 3-HYDROXYLASE OGFOD1"/>
    <property type="match status" value="1"/>
</dbReference>
<dbReference type="InterPro" id="IPR051842">
    <property type="entry name" value="uS12_prolyl_hydroxylase"/>
</dbReference>
<proteinExistence type="predicted"/>
<evidence type="ECO:0000256" key="3">
    <source>
        <dbReference type="ARBA" id="ARBA00022896"/>
    </source>
</evidence>
<keyword evidence="10" id="KW-1185">Reference proteome</keyword>
<accession>C1IC31</accession>
<organism evidence="8">
    <name type="scientific">Streptomyces asoensis</name>
    <dbReference type="NCBI Taxonomy" id="249586"/>
    <lineage>
        <taxon>Bacteria</taxon>
        <taxon>Bacillati</taxon>
        <taxon>Actinomycetota</taxon>
        <taxon>Actinomycetes</taxon>
        <taxon>Kitasatosporales</taxon>
        <taxon>Streptomycetaceae</taxon>
        <taxon>Streptomyces</taxon>
    </lineage>
</organism>
<dbReference type="EMBL" id="BNEB01000002">
    <property type="protein sequence ID" value="GHI60769.1"/>
    <property type="molecule type" value="Genomic_DNA"/>
</dbReference>
<dbReference type="Gene3D" id="2.60.120.620">
    <property type="entry name" value="q2cbj1_9rhob like domain"/>
    <property type="match status" value="1"/>
</dbReference>
<evidence type="ECO:0000313" key="8">
    <source>
        <dbReference type="EMBL" id="ABX24500.1"/>
    </source>
</evidence>
<evidence type="ECO:0000313" key="10">
    <source>
        <dbReference type="Proteomes" id="UP000649259"/>
    </source>
</evidence>
<dbReference type="GO" id="GO:0005737">
    <property type="term" value="C:cytoplasm"/>
    <property type="evidence" value="ECO:0007669"/>
    <property type="project" value="TreeGrafter"/>
</dbReference>
<evidence type="ECO:0000256" key="6">
    <source>
        <dbReference type="ARBA" id="ARBA00023004"/>
    </source>
</evidence>
<dbReference type="InterPro" id="IPR044862">
    <property type="entry name" value="Pro_4_hyd_alph_FE2OG_OXY"/>
</dbReference>
<comment type="cofactor">
    <cofactor evidence="1">
        <name>L-ascorbate</name>
        <dbReference type="ChEBI" id="CHEBI:38290"/>
    </cofactor>
</comment>
<reference evidence="10" key="4">
    <citation type="submission" date="2023-07" db="EMBL/GenBank/DDBJ databases">
        <title>Whole genome shotgun sequence of Streptomyces cacaoi subsp. asoensis NBRC 13813.</title>
        <authorList>
            <person name="Komaki H."/>
            <person name="Tamura T."/>
        </authorList>
    </citation>
    <scope>NUCLEOTIDE SEQUENCE [LARGE SCALE GENOMIC DNA]</scope>
    <source>
        <strain evidence="10">NBRC 13813</strain>
    </source>
</reference>
<evidence type="ECO:0000313" key="9">
    <source>
        <dbReference type="EMBL" id="GHI60769.1"/>
    </source>
</evidence>
<dbReference type="PROSITE" id="PS51471">
    <property type="entry name" value="FE2OG_OXY"/>
    <property type="match status" value="1"/>
</dbReference>
<dbReference type="InterPro" id="IPR005123">
    <property type="entry name" value="Oxoglu/Fe-dep_dioxygenase_dom"/>
</dbReference>
<reference evidence="8" key="2">
    <citation type="journal article" date="2009" name="Microbiology">
        <title>polR, a pathway-specific transcriptional regulatory gene, positively controls polyoxin biosynthesis in Streptomyces cacaoi subsp. asoensis.</title>
        <authorList>
            <person name="Li R."/>
            <person name="Xie Z."/>
            <person name="Tian Y."/>
            <person name="Yang H."/>
            <person name="Chen W."/>
            <person name="You D."/>
            <person name="Liu G."/>
            <person name="Deng Z."/>
            <person name="Tan H."/>
        </authorList>
    </citation>
    <scope>NUCLEOTIDE SEQUENCE</scope>
</reference>
<protein>
    <submittedName>
        <fullName evidence="8">Putative hydroxylase</fullName>
    </submittedName>
</protein>